<evidence type="ECO:0000256" key="1">
    <source>
        <dbReference type="SAM" id="SignalP"/>
    </source>
</evidence>
<dbReference type="InterPro" id="IPR027913">
    <property type="entry name" value="DUF4473"/>
</dbReference>
<comment type="caution">
    <text evidence="2">The sequence shown here is derived from an EMBL/GenBank/DDBJ whole genome shotgun (WGS) entry which is preliminary data.</text>
</comment>
<dbReference type="Pfam" id="PF14747">
    <property type="entry name" value="DUF4473"/>
    <property type="match status" value="1"/>
</dbReference>
<keyword evidence="3" id="KW-1185">Reference proteome</keyword>
<feature type="signal peptide" evidence="1">
    <location>
        <begin position="1"/>
        <end position="17"/>
    </location>
</feature>
<accession>A0A2G5VM92</accession>
<sequence length="103" mass="11390">MFKATVILAIVLVAVSANHPTGDEYRAELVAAGLSTQAIDGISKIGETAYISFGKRKSPTFQDAIQDVTKLFLDVEKFMKTQSEQDQKSYAAYVEKKKKELDN</sequence>
<dbReference type="PANTHER" id="PTHR33272">
    <property type="entry name" value="PROTEIN CBG22877-RELATED"/>
    <property type="match status" value="1"/>
</dbReference>
<dbReference type="PANTHER" id="PTHR33272:SF4">
    <property type="entry name" value="30S RIBOSOMAL PROTEIN S15-RELATED"/>
    <property type="match status" value="1"/>
</dbReference>
<evidence type="ECO:0000313" key="2">
    <source>
        <dbReference type="EMBL" id="PIC52898.1"/>
    </source>
</evidence>
<protein>
    <recommendedName>
        <fullName evidence="4">SXP/RAL-2 family protein Ani s 5-like cation-binding domain-containing protein</fullName>
    </recommendedName>
</protein>
<keyword evidence="1" id="KW-0732">Signal</keyword>
<dbReference type="AlphaFoldDB" id="A0A2G5VM92"/>
<evidence type="ECO:0000313" key="3">
    <source>
        <dbReference type="Proteomes" id="UP000230233"/>
    </source>
</evidence>
<organism evidence="2 3">
    <name type="scientific">Caenorhabditis nigoni</name>
    <dbReference type="NCBI Taxonomy" id="1611254"/>
    <lineage>
        <taxon>Eukaryota</taxon>
        <taxon>Metazoa</taxon>
        <taxon>Ecdysozoa</taxon>
        <taxon>Nematoda</taxon>
        <taxon>Chromadorea</taxon>
        <taxon>Rhabditida</taxon>
        <taxon>Rhabditina</taxon>
        <taxon>Rhabditomorpha</taxon>
        <taxon>Rhabditoidea</taxon>
        <taxon>Rhabditidae</taxon>
        <taxon>Peloderinae</taxon>
        <taxon>Caenorhabditis</taxon>
    </lineage>
</organism>
<evidence type="ECO:0008006" key="4">
    <source>
        <dbReference type="Google" id="ProtNLM"/>
    </source>
</evidence>
<dbReference type="EMBL" id="PDUG01000001">
    <property type="protein sequence ID" value="PIC52898.1"/>
    <property type="molecule type" value="Genomic_DNA"/>
</dbReference>
<name>A0A2G5VM92_9PELO</name>
<gene>
    <name evidence="2" type="primary">Cnig_chr_I.g2819</name>
    <name evidence="2" type="ORF">B9Z55_002819</name>
</gene>
<dbReference type="OrthoDB" id="5827494at2759"/>
<feature type="chain" id="PRO_5013559446" description="SXP/RAL-2 family protein Ani s 5-like cation-binding domain-containing protein" evidence="1">
    <location>
        <begin position="18"/>
        <end position="103"/>
    </location>
</feature>
<reference evidence="3" key="1">
    <citation type="submission" date="2017-10" db="EMBL/GenBank/DDBJ databases">
        <title>Rapid genome shrinkage in a self-fertile nematode reveals novel sperm competition proteins.</title>
        <authorList>
            <person name="Yin D."/>
            <person name="Schwarz E.M."/>
            <person name="Thomas C.G."/>
            <person name="Felde R.L."/>
            <person name="Korf I.F."/>
            <person name="Cutter A.D."/>
            <person name="Schartner C.M."/>
            <person name="Ralston E.J."/>
            <person name="Meyer B.J."/>
            <person name="Haag E.S."/>
        </authorList>
    </citation>
    <scope>NUCLEOTIDE SEQUENCE [LARGE SCALE GENOMIC DNA]</scope>
    <source>
        <strain evidence="3">JU1422</strain>
    </source>
</reference>
<proteinExistence type="predicted"/>
<dbReference type="Proteomes" id="UP000230233">
    <property type="component" value="Chromosome I"/>
</dbReference>